<proteinExistence type="predicted"/>
<accession>A0A7J6VDG9</accession>
<sequence length="64" mass="7146">VVGLCQRRGAGLNHSGAGFREALTGHFMFAKLKRFTEVEGQQLSDSRKRTTSNWNLEILEGLIL</sequence>
<gene>
    <name evidence="1" type="ORF">FRX31_027277</name>
</gene>
<keyword evidence="2" id="KW-1185">Reference proteome</keyword>
<organism evidence="1 2">
    <name type="scientific">Thalictrum thalictroides</name>
    <name type="common">Rue-anemone</name>
    <name type="synonym">Anemone thalictroides</name>
    <dbReference type="NCBI Taxonomy" id="46969"/>
    <lineage>
        <taxon>Eukaryota</taxon>
        <taxon>Viridiplantae</taxon>
        <taxon>Streptophyta</taxon>
        <taxon>Embryophyta</taxon>
        <taxon>Tracheophyta</taxon>
        <taxon>Spermatophyta</taxon>
        <taxon>Magnoliopsida</taxon>
        <taxon>Ranunculales</taxon>
        <taxon>Ranunculaceae</taxon>
        <taxon>Thalictroideae</taxon>
        <taxon>Thalictrum</taxon>
    </lineage>
</organism>
<evidence type="ECO:0000313" key="2">
    <source>
        <dbReference type="Proteomes" id="UP000554482"/>
    </source>
</evidence>
<dbReference type="AlphaFoldDB" id="A0A7J6VDG9"/>
<evidence type="ECO:0000313" key="1">
    <source>
        <dbReference type="EMBL" id="KAF5183136.1"/>
    </source>
</evidence>
<feature type="non-terminal residue" evidence="1">
    <location>
        <position position="1"/>
    </location>
</feature>
<dbReference type="EMBL" id="JABWDY010033897">
    <property type="protein sequence ID" value="KAF5183136.1"/>
    <property type="molecule type" value="Genomic_DNA"/>
</dbReference>
<dbReference type="Proteomes" id="UP000554482">
    <property type="component" value="Unassembled WGS sequence"/>
</dbReference>
<name>A0A7J6VDG9_THATH</name>
<reference evidence="1 2" key="1">
    <citation type="submission" date="2020-06" db="EMBL/GenBank/DDBJ databases">
        <title>Transcriptomic and genomic resources for Thalictrum thalictroides and T. hernandezii: Facilitating candidate gene discovery in an emerging model plant lineage.</title>
        <authorList>
            <person name="Arias T."/>
            <person name="Riano-Pachon D.M."/>
            <person name="Di Stilio V.S."/>
        </authorList>
    </citation>
    <scope>NUCLEOTIDE SEQUENCE [LARGE SCALE GENOMIC DNA]</scope>
    <source>
        <strain evidence="2">cv. WT478/WT964</strain>
        <tissue evidence="1">Leaves</tissue>
    </source>
</reference>
<comment type="caution">
    <text evidence="1">The sequence shown here is derived from an EMBL/GenBank/DDBJ whole genome shotgun (WGS) entry which is preliminary data.</text>
</comment>
<protein>
    <submittedName>
        <fullName evidence="1">Uncharacterized protein</fullName>
    </submittedName>
</protein>